<organism evidence="2 3">
    <name type="scientific">Salinibacillus kushneri</name>
    <dbReference type="NCBI Taxonomy" id="237682"/>
    <lineage>
        <taxon>Bacteria</taxon>
        <taxon>Bacillati</taxon>
        <taxon>Bacillota</taxon>
        <taxon>Bacilli</taxon>
        <taxon>Bacillales</taxon>
        <taxon>Bacillaceae</taxon>
        <taxon>Salinibacillus</taxon>
    </lineage>
</organism>
<keyword evidence="1" id="KW-1133">Transmembrane helix</keyword>
<gene>
    <name evidence="2" type="ORF">SAMN05421676_12111</name>
</gene>
<sequence>MWDLKSRLVSTKSIRYVHLFLFNPLMILYFLSQVPSNFFMKVIYIGKRVFQSFLIEWIGKQLKMIYFDHGWNFRWSIMIYLKMYTFSLLMLRKPLLTWILSFLSTICFLLIFNVPITIQQKMRSFLKESLRFFTLKRSFFLALMIAIIAIIGIAKARKFMQKNYILVWLFFTVVRMLSLSSDTKKMA</sequence>
<proteinExistence type="predicted"/>
<evidence type="ECO:0000313" key="3">
    <source>
        <dbReference type="Proteomes" id="UP000199095"/>
    </source>
</evidence>
<accession>A0A1I0JIC1</accession>
<evidence type="ECO:0000313" key="2">
    <source>
        <dbReference type="EMBL" id="SEU09888.1"/>
    </source>
</evidence>
<dbReference type="EMBL" id="FOHJ01000021">
    <property type="protein sequence ID" value="SEU09888.1"/>
    <property type="molecule type" value="Genomic_DNA"/>
</dbReference>
<feature type="transmembrane region" description="Helical" evidence="1">
    <location>
        <begin position="95"/>
        <end position="118"/>
    </location>
</feature>
<reference evidence="3" key="1">
    <citation type="submission" date="2016-10" db="EMBL/GenBank/DDBJ databases">
        <authorList>
            <person name="Varghese N."/>
            <person name="Submissions S."/>
        </authorList>
    </citation>
    <scope>NUCLEOTIDE SEQUENCE [LARGE SCALE GENOMIC DNA]</scope>
    <source>
        <strain evidence="3">CGMCC 1.3566</strain>
    </source>
</reference>
<feature type="transmembrane region" description="Helical" evidence="1">
    <location>
        <begin position="163"/>
        <end position="181"/>
    </location>
</feature>
<keyword evidence="1" id="KW-0812">Transmembrane</keyword>
<feature type="transmembrane region" description="Helical" evidence="1">
    <location>
        <begin position="14"/>
        <end position="32"/>
    </location>
</feature>
<protein>
    <submittedName>
        <fullName evidence="2">Uncharacterized protein</fullName>
    </submittedName>
</protein>
<dbReference type="AlphaFoldDB" id="A0A1I0JIC1"/>
<dbReference type="OrthoDB" id="2628935at2"/>
<keyword evidence="3" id="KW-1185">Reference proteome</keyword>
<keyword evidence="1" id="KW-0472">Membrane</keyword>
<evidence type="ECO:0000256" key="1">
    <source>
        <dbReference type="SAM" id="Phobius"/>
    </source>
</evidence>
<feature type="transmembrane region" description="Helical" evidence="1">
    <location>
        <begin position="139"/>
        <end position="157"/>
    </location>
</feature>
<dbReference type="Proteomes" id="UP000199095">
    <property type="component" value="Unassembled WGS sequence"/>
</dbReference>
<name>A0A1I0JIC1_9BACI</name>